<keyword evidence="1" id="KW-1133">Transmembrane helix</keyword>
<dbReference type="Proteomes" id="UP000821853">
    <property type="component" value="Chromosome 3"/>
</dbReference>
<proteinExistence type="predicted"/>
<comment type="caution">
    <text evidence="2">The sequence shown here is derived from an EMBL/GenBank/DDBJ whole genome shotgun (WGS) entry which is preliminary data.</text>
</comment>
<reference evidence="2 3" key="1">
    <citation type="journal article" date="2020" name="Cell">
        <title>Large-Scale Comparative Analyses of Tick Genomes Elucidate Their Genetic Diversity and Vector Capacities.</title>
        <authorList>
            <consortium name="Tick Genome and Microbiome Consortium (TIGMIC)"/>
            <person name="Jia N."/>
            <person name="Wang J."/>
            <person name="Shi W."/>
            <person name="Du L."/>
            <person name="Sun Y."/>
            <person name="Zhan W."/>
            <person name="Jiang J.F."/>
            <person name="Wang Q."/>
            <person name="Zhang B."/>
            <person name="Ji P."/>
            <person name="Bell-Sakyi L."/>
            <person name="Cui X.M."/>
            <person name="Yuan T.T."/>
            <person name="Jiang B.G."/>
            <person name="Yang W.F."/>
            <person name="Lam T.T."/>
            <person name="Chang Q.C."/>
            <person name="Ding S.J."/>
            <person name="Wang X.J."/>
            <person name="Zhu J.G."/>
            <person name="Ruan X.D."/>
            <person name="Zhao L."/>
            <person name="Wei J.T."/>
            <person name="Ye R.Z."/>
            <person name="Que T.C."/>
            <person name="Du C.H."/>
            <person name="Zhou Y.H."/>
            <person name="Cheng J.X."/>
            <person name="Dai P.F."/>
            <person name="Guo W.B."/>
            <person name="Han X.H."/>
            <person name="Huang E.J."/>
            <person name="Li L.F."/>
            <person name="Wei W."/>
            <person name="Gao Y.C."/>
            <person name="Liu J.Z."/>
            <person name="Shao H.Z."/>
            <person name="Wang X."/>
            <person name="Wang C.C."/>
            <person name="Yang T.C."/>
            <person name="Huo Q.B."/>
            <person name="Li W."/>
            <person name="Chen H.Y."/>
            <person name="Chen S.E."/>
            <person name="Zhou L.G."/>
            <person name="Ni X.B."/>
            <person name="Tian J.H."/>
            <person name="Sheng Y."/>
            <person name="Liu T."/>
            <person name="Pan Y.S."/>
            <person name="Xia L.Y."/>
            <person name="Li J."/>
            <person name="Zhao F."/>
            <person name="Cao W.C."/>
        </authorList>
    </citation>
    <scope>NUCLEOTIDE SEQUENCE [LARGE SCALE GENOMIC DNA]</scope>
    <source>
        <strain evidence="2">HaeL-2018</strain>
    </source>
</reference>
<protein>
    <submittedName>
        <fullName evidence="2">Uncharacterized protein</fullName>
    </submittedName>
</protein>
<dbReference type="EMBL" id="JABSTR010000005">
    <property type="protein sequence ID" value="KAH9371745.1"/>
    <property type="molecule type" value="Genomic_DNA"/>
</dbReference>
<gene>
    <name evidence="2" type="ORF">HPB48_001989</name>
</gene>
<keyword evidence="1" id="KW-0812">Transmembrane</keyword>
<feature type="transmembrane region" description="Helical" evidence="1">
    <location>
        <begin position="42"/>
        <end position="60"/>
    </location>
</feature>
<accession>A0A9J6GAH9</accession>
<dbReference type="AlphaFoldDB" id="A0A9J6GAH9"/>
<dbReference type="VEuPathDB" id="VectorBase:HLOH_063015"/>
<name>A0A9J6GAH9_HAELO</name>
<sequence>MRCIVDARARTLPYSRSVCLSLAQHADMANRGFCLPGLGHRLSILTLGFTVGLALGLLWASPARSWNSVYPAAPTVIRRGLTHLQRQLSAIKNNSALASALKRPLVMAKLQAGVCLASRVF</sequence>
<organism evidence="2 3">
    <name type="scientific">Haemaphysalis longicornis</name>
    <name type="common">Bush tick</name>
    <dbReference type="NCBI Taxonomy" id="44386"/>
    <lineage>
        <taxon>Eukaryota</taxon>
        <taxon>Metazoa</taxon>
        <taxon>Ecdysozoa</taxon>
        <taxon>Arthropoda</taxon>
        <taxon>Chelicerata</taxon>
        <taxon>Arachnida</taxon>
        <taxon>Acari</taxon>
        <taxon>Parasitiformes</taxon>
        <taxon>Ixodida</taxon>
        <taxon>Ixodoidea</taxon>
        <taxon>Ixodidae</taxon>
        <taxon>Haemaphysalinae</taxon>
        <taxon>Haemaphysalis</taxon>
    </lineage>
</organism>
<evidence type="ECO:0000313" key="2">
    <source>
        <dbReference type="EMBL" id="KAH9371745.1"/>
    </source>
</evidence>
<evidence type="ECO:0000256" key="1">
    <source>
        <dbReference type="SAM" id="Phobius"/>
    </source>
</evidence>
<keyword evidence="1" id="KW-0472">Membrane</keyword>
<evidence type="ECO:0000313" key="3">
    <source>
        <dbReference type="Proteomes" id="UP000821853"/>
    </source>
</evidence>
<keyword evidence="3" id="KW-1185">Reference proteome</keyword>